<dbReference type="EMBL" id="JARPOI010000016">
    <property type="protein sequence ID" value="KAJ9147882.1"/>
    <property type="molecule type" value="Genomic_DNA"/>
</dbReference>
<reference evidence="1" key="1">
    <citation type="journal article" date="2023" name="Plant Biotechnol. J.">
        <title>Chromosome-level wild Hevea brasiliensis genome provides new tools for genomic-assisted breeding and valuable loci to elevate rubber yield.</title>
        <authorList>
            <person name="Cheng H."/>
            <person name="Song X."/>
            <person name="Hu Y."/>
            <person name="Wu T."/>
            <person name="Yang Q."/>
            <person name="An Z."/>
            <person name="Feng S."/>
            <person name="Deng Z."/>
            <person name="Wu W."/>
            <person name="Zeng X."/>
            <person name="Tu M."/>
            <person name="Wang X."/>
            <person name="Huang H."/>
        </authorList>
    </citation>
    <scope>NUCLEOTIDE SEQUENCE</scope>
    <source>
        <strain evidence="1">MT/VB/25A 57/8</strain>
    </source>
</reference>
<evidence type="ECO:0000313" key="2">
    <source>
        <dbReference type="Proteomes" id="UP001174677"/>
    </source>
</evidence>
<evidence type="ECO:0000313" key="1">
    <source>
        <dbReference type="EMBL" id="KAJ9147882.1"/>
    </source>
</evidence>
<dbReference type="InterPro" id="IPR036397">
    <property type="entry name" value="RNaseH_sf"/>
</dbReference>
<dbReference type="Gene3D" id="3.30.420.10">
    <property type="entry name" value="Ribonuclease H-like superfamily/Ribonuclease H"/>
    <property type="match status" value="1"/>
</dbReference>
<comment type="caution">
    <text evidence="1">The sequence shown here is derived from an EMBL/GenBank/DDBJ whole genome shotgun (WGS) entry which is preliminary data.</text>
</comment>
<keyword evidence="2" id="KW-1185">Reference proteome</keyword>
<name>A0ABQ9KV50_HEVBR</name>
<evidence type="ECO:0008006" key="3">
    <source>
        <dbReference type="Google" id="ProtNLM"/>
    </source>
</evidence>
<proteinExistence type="predicted"/>
<sequence length="254" mass="29041">MIGGENKTRENEKLSALEERLRAIEGLNMYDSVDVVSLRLVPDVVVPPKFKIPDFDKYTGNSDPRIHLATYIAKMSALIEDDRLLVHFFHESLSGVALRWDLQNLVQRDREGFKEYAQRWREKAAEEKESTDVREMYFDGAVNLSGNGIGAVLVSVDGKHFPIAIKLRFDCTNNVSKYEACVMGLQAAIDMKVKKLEQSSHQKSVRRLYRSNDSRSTRSRSSIHIGKLVRSSHCHQMRLSLSSDHRDLKFSARE</sequence>
<organism evidence="1 2">
    <name type="scientific">Hevea brasiliensis</name>
    <name type="common">Para rubber tree</name>
    <name type="synonym">Siphonia brasiliensis</name>
    <dbReference type="NCBI Taxonomy" id="3981"/>
    <lineage>
        <taxon>Eukaryota</taxon>
        <taxon>Viridiplantae</taxon>
        <taxon>Streptophyta</taxon>
        <taxon>Embryophyta</taxon>
        <taxon>Tracheophyta</taxon>
        <taxon>Spermatophyta</taxon>
        <taxon>Magnoliopsida</taxon>
        <taxon>eudicotyledons</taxon>
        <taxon>Gunneridae</taxon>
        <taxon>Pentapetalae</taxon>
        <taxon>rosids</taxon>
        <taxon>fabids</taxon>
        <taxon>Malpighiales</taxon>
        <taxon>Euphorbiaceae</taxon>
        <taxon>Crotonoideae</taxon>
        <taxon>Micrandreae</taxon>
        <taxon>Hevea</taxon>
    </lineage>
</organism>
<protein>
    <recommendedName>
        <fullName evidence="3">RNase H type-1 domain-containing protein</fullName>
    </recommendedName>
</protein>
<accession>A0ABQ9KV50</accession>
<dbReference type="InterPro" id="IPR012337">
    <property type="entry name" value="RNaseH-like_sf"/>
</dbReference>
<dbReference type="Proteomes" id="UP001174677">
    <property type="component" value="Chromosome 16"/>
</dbReference>
<gene>
    <name evidence="1" type="ORF">P3X46_029998</name>
</gene>
<dbReference type="PANTHER" id="PTHR48475">
    <property type="entry name" value="RIBONUCLEASE H"/>
    <property type="match status" value="1"/>
</dbReference>
<dbReference type="SUPFAM" id="SSF53098">
    <property type="entry name" value="Ribonuclease H-like"/>
    <property type="match status" value="1"/>
</dbReference>
<dbReference type="PANTHER" id="PTHR48475:SF1">
    <property type="entry name" value="RNASE H TYPE-1 DOMAIN-CONTAINING PROTEIN"/>
    <property type="match status" value="1"/>
</dbReference>